<dbReference type="HOGENOM" id="CLU_836349_0_0_5"/>
<evidence type="ECO:0000313" key="1">
    <source>
        <dbReference type="EMBL" id="AGI69374.1"/>
    </source>
</evidence>
<proteinExistence type="predicted"/>
<keyword evidence="2" id="KW-1185">Reference proteome</keyword>
<name>M9R9N7_9RHOB</name>
<organism evidence="1 2">
    <name type="scientific">Octadecabacter antarcticus 307</name>
    <dbReference type="NCBI Taxonomy" id="391626"/>
    <lineage>
        <taxon>Bacteria</taxon>
        <taxon>Pseudomonadati</taxon>
        <taxon>Pseudomonadota</taxon>
        <taxon>Alphaproteobacteria</taxon>
        <taxon>Rhodobacterales</taxon>
        <taxon>Roseobacteraceae</taxon>
        <taxon>Octadecabacter</taxon>
    </lineage>
</organism>
<evidence type="ECO:0000313" key="2">
    <source>
        <dbReference type="Proteomes" id="UP000005307"/>
    </source>
</evidence>
<dbReference type="AlphaFoldDB" id="M9R9N7"/>
<reference evidence="1 2" key="1">
    <citation type="journal article" date="2013" name="PLoS ONE">
        <title>Poles Apart: Arctic and Antarctic Octadecabacter strains Share High Genome Plasticity and a New Type of Xanthorhodopsin.</title>
        <authorList>
            <person name="Vollmers J."/>
            <person name="Voget S."/>
            <person name="Dietrich S."/>
            <person name="Gollnow K."/>
            <person name="Smits M."/>
            <person name="Meyer K."/>
            <person name="Brinkhoff T."/>
            <person name="Simon M."/>
            <person name="Daniel R."/>
        </authorList>
    </citation>
    <scope>NUCLEOTIDE SEQUENCE [LARGE SCALE GENOMIC DNA]</scope>
    <source>
        <strain evidence="1 2">307</strain>
    </source>
</reference>
<gene>
    <name evidence="1" type="ORF">OAN307_c39460</name>
</gene>
<dbReference type="Proteomes" id="UP000005307">
    <property type="component" value="Chromosome"/>
</dbReference>
<dbReference type="EMBL" id="CP003740">
    <property type="protein sequence ID" value="AGI69374.1"/>
    <property type="molecule type" value="Genomic_DNA"/>
</dbReference>
<accession>M9R9N7</accession>
<dbReference type="KEGG" id="oat:OAN307_c39460"/>
<sequence length="332" mass="37589">MTRKNSFQSMIPGGWCKDPEKSKFLFRLYSIVPCSIARLTEYASGLSSRPNEDGVPIWIDLCEIHADDLTKVGMGQLHSDPETGEIICPTDIGHFSIPRSACFLLATPHEIDGVEFREADTLSRLDRMEALLSIHFGSNAVYRQVFEAIYDAQPGGPYTFFGDVMATLQPFDGPMMASENWRLFEEAISQKDAIRDATKKNRINRALEFYHSGKTSPDTAHGEKFFFYWTAFQIFCEAGGTMATNRQLQSIYKFSKKQVEDDLLWKGIVDLRNNFFHKGVQILLIKDAERYLQLLFLDLLRDELGLEPVRAAFSSQPKLDLRIFGGNAVEGA</sequence>
<protein>
    <recommendedName>
        <fullName evidence="3">Apea-like HEPN domain-containing protein</fullName>
    </recommendedName>
</protein>
<evidence type="ECO:0008006" key="3">
    <source>
        <dbReference type="Google" id="ProtNLM"/>
    </source>
</evidence>